<dbReference type="KEGG" id="goq:ACH46_18680"/>
<keyword evidence="1" id="KW-0812">Transmembrane</keyword>
<accession>A0A0N9NKC4</accession>
<gene>
    <name evidence="2" type="ORF">ACH46_18680</name>
</gene>
<reference evidence="2 3" key="2">
    <citation type="journal article" date="2017" name="Int. J. Syst. Evol. Microbiol.">
        <title>Gordonia phthalatica sp. nov., a di-n-butyl phthalate-degrading bacterium isolated from activated sludge.</title>
        <authorList>
            <person name="Jin D."/>
            <person name="Kong X."/>
            <person name="Jia M."/>
            <person name="Yu X."/>
            <person name="Wang X."/>
            <person name="Zhuang X."/>
            <person name="Deng Y."/>
            <person name="Bai Z."/>
        </authorList>
    </citation>
    <scope>NUCLEOTIDE SEQUENCE [LARGE SCALE GENOMIC DNA]</scope>
    <source>
        <strain evidence="2 3">QH-11</strain>
    </source>
</reference>
<feature type="transmembrane region" description="Helical" evidence="1">
    <location>
        <begin position="83"/>
        <end position="103"/>
    </location>
</feature>
<dbReference type="EMBL" id="CP011853">
    <property type="protein sequence ID" value="ALG86148.1"/>
    <property type="molecule type" value="Genomic_DNA"/>
</dbReference>
<dbReference type="Proteomes" id="UP000063789">
    <property type="component" value="Chromosome"/>
</dbReference>
<feature type="transmembrane region" description="Helical" evidence="1">
    <location>
        <begin position="115"/>
        <end position="136"/>
    </location>
</feature>
<feature type="transmembrane region" description="Helical" evidence="1">
    <location>
        <begin position="142"/>
        <end position="162"/>
    </location>
</feature>
<dbReference type="PATRIC" id="fig|1136941.3.peg.3821"/>
<keyword evidence="1" id="KW-0472">Membrane</keyword>
<evidence type="ECO:0000313" key="2">
    <source>
        <dbReference type="EMBL" id="ALG86148.1"/>
    </source>
</evidence>
<evidence type="ECO:0000256" key="1">
    <source>
        <dbReference type="SAM" id="Phobius"/>
    </source>
</evidence>
<evidence type="ECO:0000313" key="3">
    <source>
        <dbReference type="Proteomes" id="UP000063789"/>
    </source>
</evidence>
<dbReference type="RefSeq" id="WP_062394255.1">
    <property type="nucleotide sequence ID" value="NZ_CP011853.1"/>
</dbReference>
<dbReference type="AlphaFoldDB" id="A0A0N9NKC4"/>
<proteinExistence type="predicted"/>
<dbReference type="OrthoDB" id="9959304at2"/>
<protein>
    <recommendedName>
        <fullName evidence="4">Transmembrane protein</fullName>
    </recommendedName>
</protein>
<sequence length="164" mass="16905">MNQPYAPNGFPNATVAPAAESERSGFEGFSIAAIGVLLGAAVSIASYFLTWYYVTEDPDAKVDGLTRVTNSADYEVEFSGSRIHWLVLCAAVVLGGVAIWRLIGKYQANLVRPTLIISALSVAAGAAGVFLVNDGFSAGTGAYLALVGAVIMAASGAVMALAKK</sequence>
<keyword evidence="1" id="KW-1133">Transmembrane helix</keyword>
<reference evidence="3" key="1">
    <citation type="submission" date="2015-06" db="EMBL/GenBank/DDBJ databases">
        <title>Complete genome sequence and metabolic analysis of phthalate degradation pathway in Gordonia sp. QH-11.</title>
        <authorList>
            <person name="Jin D."/>
            <person name="Kong X."/>
            <person name="Bai Z."/>
        </authorList>
    </citation>
    <scope>NUCLEOTIDE SEQUENCE [LARGE SCALE GENOMIC DNA]</scope>
    <source>
        <strain evidence="3">QH-11</strain>
    </source>
</reference>
<evidence type="ECO:0008006" key="4">
    <source>
        <dbReference type="Google" id="ProtNLM"/>
    </source>
</evidence>
<feature type="transmembrane region" description="Helical" evidence="1">
    <location>
        <begin position="31"/>
        <end position="54"/>
    </location>
</feature>
<name>A0A0N9NKC4_9ACTN</name>
<keyword evidence="3" id="KW-1185">Reference proteome</keyword>
<organism evidence="2 3">
    <name type="scientific">Gordonia phthalatica</name>
    <dbReference type="NCBI Taxonomy" id="1136941"/>
    <lineage>
        <taxon>Bacteria</taxon>
        <taxon>Bacillati</taxon>
        <taxon>Actinomycetota</taxon>
        <taxon>Actinomycetes</taxon>
        <taxon>Mycobacteriales</taxon>
        <taxon>Gordoniaceae</taxon>
        <taxon>Gordonia</taxon>
    </lineage>
</organism>